<dbReference type="Proteomes" id="UP001153636">
    <property type="component" value="Chromosome 3"/>
</dbReference>
<dbReference type="AlphaFoldDB" id="A0A9P0CXB4"/>
<gene>
    <name evidence="1" type="ORF">PSYICH_LOCUS9458</name>
</gene>
<dbReference type="OrthoDB" id="10069609at2759"/>
<evidence type="ECO:0000313" key="1">
    <source>
        <dbReference type="EMBL" id="CAH1107923.1"/>
    </source>
</evidence>
<reference evidence="1" key="1">
    <citation type="submission" date="2022-01" db="EMBL/GenBank/DDBJ databases">
        <authorList>
            <person name="King R."/>
        </authorList>
    </citation>
    <scope>NUCLEOTIDE SEQUENCE</scope>
</reference>
<evidence type="ECO:0000313" key="2">
    <source>
        <dbReference type="Proteomes" id="UP001153636"/>
    </source>
</evidence>
<proteinExistence type="predicted"/>
<keyword evidence="2" id="KW-1185">Reference proteome</keyword>
<name>A0A9P0CXB4_9CUCU</name>
<protein>
    <submittedName>
        <fullName evidence="1">Uncharacterized protein</fullName>
    </submittedName>
</protein>
<sequence length="286" mass="31682">MSETGDIPLEPNSNLMDAEVQVRSVGGPRIENILEIVNSFSKARIQAMTTVMGLKDSLNKKSEVTRSIEEMSAIFSQLSVLCGTTDGNDLTNKNMSNLVDKVEKIQSAGTSYADKIKAATAKVQITANKKVTPNLNKAIILTQRDPEGPLRSCEDTKKQIMNKLKPENLGLKPERITNFGKNGIRITAKDIDEEKVSKLALNKAGLDFKIVGKFQPRLAIFGVPAELEAEDLKEGILNELDLDQEKLTVKHKFGPKGKHGRRSLYQKQSNSINKRAYPSRLVFVFN</sequence>
<accession>A0A9P0CXB4</accession>
<organism evidence="1 2">
    <name type="scientific">Psylliodes chrysocephalus</name>
    <dbReference type="NCBI Taxonomy" id="3402493"/>
    <lineage>
        <taxon>Eukaryota</taxon>
        <taxon>Metazoa</taxon>
        <taxon>Ecdysozoa</taxon>
        <taxon>Arthropoda</taxon>
        <taxon>Hexapoda</taxon>
        <taxon>Insecta</taxon>
        <taxon>Pterygota</taxon>
        <taxon>Neoptera</taxon>
        <taxon>Endopterygota</taxon>
        <taxon>Coleoptera</taxon>
        <taxon>Polyphaga</taxon>
        <taxon>Cucujiformia</taxon>
        <taxon>Chrysomeloidea</taxon>
        <taxon>Chrysomelidae</taxon>
        <taxon>Galerucinae</taxon>
        <taxon>Alticini</taxon>
        <taxon>Psylliodes</taxon>
    </lineage>
</organism>
<dbReference type="EMBL" id="OV651815">
    <property type="protein sequence ID" value="CAH1107923.1"/>
    <property type="molecule type" value="Genomic_DNA"/>
</dbReference>